<evidence type="ECO:0000259" key="16">
    <source>
        <dbReference type="Pfam" id="PF07715"/>
    </source>
</evidence>
<sequence length="728" mass="80084">MESKINKGVLPIRVAILTALGAGVGMVLPNSASAQLQQESAELLTSSVRASLPQQTATPVGTTSAGTEPGVEALEPIIVQGFGFHQEIAKTAGSIAVLRSDDIEAMNLTELSELNARVPGVTLVSSLTGGPKYPYIRGIGKFSEIFGRSVAVNIDGIPQSLVELQNPAISGDVERIEVLKGPQQILNGHNGLSGAINIFTRQPQESEGTLGFGLGSDGYVNTNARYHHVFNEEFSLSGAFSMNTDDGWLTNVRTGNTTADRDRKNFSLTGIFTPTDQTRIVANAYGYNYRESGPLLVTVNPQTMRPYQHYNSYVGVIGEELDFGELSHDTDDFTYSQVRGASVDIRHDLNGVEFQSTTGWTSYRDNGLLDVDGGDHPLLQSEMSTSQDNHLLSQNLRFSSNTDADLQWIAGVDGYYNRYDSTKLILGMGDIDYGTNQTQQGVGIYGQMPWSLNEKFDLRLGARYQIDKTYGVGKGFQDGESLSVTDKTLLLSGVATWHLNDQSLVYGSVAQSYYPTGIYVIDQLSTYHKEEGVTAELGFKGRWFDDRLYTSVALYESRSSNPVYTLASPYSVWSVDQQRNRGFEAEVNLRVTPELEVGASYSRSDPVITRWDDHPELEGVRPMQVPLSQANVNATYRRHFPIGSVTSRIDVNHMGSHYGDNANTYKARGYTLADLSVGLERGPHALTIWSKNIFNKQYYSLVSWTNQFEAQAAYGRGRSVGINYSLKF</sequence>
<dbReference type="PROSITE" id="PS52016">
    <property type="entry name" value="TONB_DEPENDENT_REC_3"/>
    <property type="match status" value="1"/>
</dbReference>
<dbReference type="InterPro" id="IPR000531">
    <property type="entry name" value="Beta-barrel_TonB"/>
</dbReference>
<gene>
    <name evidence="17" type="ORF">EI168_14910</name>
</gene>
<organism evidence="17 18">
    <name type="scientific">Halomonas casei</name>
    <dbReference type="NCBI Taxonomy" id="2742613"/>
    <lineage>
        <taxon>Bacteria</taxon>
        <taxon>Pseudomonadati</taxon>
        <taxon>Pseudomonadota</taxon>
        <taxon>Gammaproteobacteria</taxon>
        <taxon>Oceanospirillales</taxon>
        <taxon>Halomonadaceae</taxon>
        <taxon>Halomonas</taxon>
    </lineage>
</organism>
<protein>
    <submittedName>
        <fullName evidence="17">TonB-dependent receptor</fullName>
    </submittedName>
</protein>
<dbReference type="EMBL" id="RRZD01000016">
    <property type="protein sequence ID" value="MBE0401377.1"/>
    <property type="molecule type" value="Genomic_DNA"/>
</dbReference>
<keyword evidence="4" id="KW-0410">Iron transport</keyword>
<keyword evidence="9 14" id="KW-0798">TonB box</keyword>
<comment type="similarity">
    <text evidence="12 14">Belongs to the TonB-dependent receptor family.</text>
</comment>
<evidence type="ECO:0000256" key="6">
    <source>
        <dbReference type="ARBA" id="ARBA00022729"/>
    </source>
</evidence>
<keyword evidence="17" id="KW-0675">Receptor</keyword>
<evidence type="ECO:0000256" key="1">
    <source>
        <dbReference type="ARBA" id="ARBA00004571"/>
    </source>
</evidence>
<name>A0ABR9F6G6_9GAMM</name>
<dbReference type="PROSITE" id="PS01156">
    <property type="entry name" value="TONB_DEPENDENT_REC_2"/>
    <property type="match status" value="1"/>
</dbReference>
<dbReference type="RefSeq" id="WP_192536197.1">
    <property type="nucleotide sequence ID" value="NZ_CP189764.1"/>
</dbReference>
<evidence type="ECO:0000256" key="3">
    <source>
        <dbReference type="ARBA" id="ARBA00022452"/>
    </source>
</evidence>
<dbReference type="SUPFAM" id="SSF56935">
    <property type="entry name" value="Porins"/>
    <property type="match status" value="1"/>
</dbReference>
<keyword evidence="2 12" id="KW-0813">Transport</keyword>
<dbReference type="InterPro" id="IPR036942">
    <property type="entry name" value="Beta-barrel_TonB_sf"/>
</dbReference>
<evidence type="ECO:0000256" key="2">
    <source>
        <dbReference type="ARBA" id="ARBA00022448"/>
    </source>
</evidence>
<comment type="subcellular location">
    <subcellularLocation>
        <location evidence="1 12">Cell outer membrane</location>
        <topology evidence="1 12">Multi-pass membrane protein</topology>
    </subcellularLocation>
</comment>
<dbReference type="PANTHER" id="PTHR32552">
    <property type="entry name" value="FERRICHROME IRON RECEPTOR-RELATED"/>
    <property type="match status" value="1"/>
</dbReference>
<comment type="caution">
    <text evidence="17">The sequence shown here is derived from an EMBL/GenBank/DDBJ whole genome shotgun (WGS) entry which is preliminary data.</text>
</comment>
<keyword evidence="11 12" id="KW-0998">Cell outer membrane</keyword>
<evidence type="ECO:0000256" key="14">
    <source>
        <dbReference type="RuleBase" id="RU003357"/>
    </source>
</evidence>
<reference evidence="17 18" key="1">
    <citation type="submission" date="2020-07" db="EMBL/GenBank/DDBJ databases">
        <title>Halophilic bacteria isolated from french cheeses.</title>
        <authorList>
            <person name="Kothe C.I."/>
            <person name="Farah-Kraiem B."/>
            <person name="Renault P."/>
            <person name="Dridi B."/>
        </authorList>
    </citation>
    <scope>NUCLEOTIDE SEQUENCE [LARGE SCALE GENOMIC DNA]</scope>
    <source>
        <strain evidence="17 18">FME1</strain>
    </source>
</reference>
<proteinExistence type="inferred from homology"/>
<keyword evidence="18" id="KW-1185">Reference proteome</keyword>
<keyword evidence="5 12" id="KW-0812">Transmembrane</keyword>
<evidence type="ECO:0000256" key="7">
    <source>
        <dbReference type="ARBA" id="ARBA00023004"/>
    </source>
</evidence>
<dbReference type="InterPro" id="IPR010917">
    <property type="entry name" value="TonB_rcpt_CS"/>
</dbReference>
<feature type="domain" description="TonB-dependent receptor plug" evidence="16">
    <location>
        <begin position="89"/>
        <end position="195"/>
    </location>
</feature>
<evidence type="ECO:0000256" key="12">
    <source>
        <dbReference type="PROSITE-ProRule" id="PRU01360"/>
    </source>
</evidence>
<dbReference type="InterPro" id="IPR039426">
    <property type="entry name" value="TonB-dep_rcpt-like"/>
</dbReference>
<evidence type="ECO:0000256" key="13">
    <source>
        <dbReference type="PROSITE-ProRule" id="PRU10144"/>
    </source>
</evidence>
<dbReference type="Gene3D" id="2.40.170.20">
    <property type="entry name" value="TonB-dependent receptor, beta-barrel domain"/>
    <property type="match status" value="1"/>
</dbReference>
<dbReference type="CDD" id="cd01347">
    <property type="entry name" value="ligand_gated_channel"/>
    <property type="match status" value="1"/>
</dbReference>
<dbReference type="InterPro" id="IPR012910">
    <property type="entry name" value="Plug_dom"/>
</dbReference>
<evidence type="ECO:0000259" key="15">
    <source>
        <dbReference type="Pfam" id="PF00593"/>
    </source>
</evidence>
<evidence type="ECO:0000256" key="4">
    <source>
        <dbReference type="ARBA" id="ARBA00022496"/>
    </source>
</evidence>
<evidence type="ECO:0000256" key="9">
    <source>
        <dbReference type="ARBA" id="ARBA00023077"/>
    </source>
</evidence>
<feature type="domain" description="TonB-dependent receptor-like beta-barrel" evidence="15">
    <location>
        <begin position="275"/>
        <end position="680"/>
    </location>
</feature>
<feature type="short sequence motif" description="TonB C-terminal box" evidence="13">
    <location>
        <begin position="711"/>
        <end position="728"/>
    </location>
</feature>
<evidence type="ECO:0000256" key="8">
    <source>
        <dbReference type="ARBA" id="ARBA00023065"/>
    </source>
</evidence>
<evidence type="ECO:0000256" key="11">
    <source>
        <dbReference type="ARBA" id="ARBA00023237"/>
    </source>
</evidence>
<dbReference type="PANTHER" id="PTHR32552:SF81">
    <property type="entry name" value="TONB-DEPENDENT OUTER MEMBRANE RECEPTOR"/>
    <property type="match status" value="1"/>
</dbReference>
<accession>A0ABR9F6G6</accession>
<keyword evidence="6" id="KW-0732">Signal</keyword>
<evidence type="ECO:0000313" key="18">
    <source>
        <dbReference type="Proteomes" id="UP001645039"/>
    </source>
</evidence>
<keyword evidence="10 12" id="KW-0472">Membrane</keyword>
<keyword evidence="3 12" id="KW-1134">Transmembrane beta strand</keyword>
<dbReference type="Pfam" id="PF00593">
    <property type="entry name" value="TonB_dep_Rec_b-barrel"/>
    <property type="match status" value="1"/>
</dbReference>
<keyword evidence="7" id="KW-0408">Iron</keyword>
<keyword evidence="8" id="KW-0406">Ion transport</keyword>
<evidence type="ECO:0000256" key="10">
    <source>
        <dbReference type="ARBA" id="ARBA00023136"/>
    </source>
</evidence>
<evidence type="ECO:0000256" key="5">
    <source>
        <dbReference type="ARBA" id="ARBA00022692"/>
    </source>
</evidence>
<dbReference type="Proteomes" id="UP001645039">
    <property type="component" value="Unassembled WGS sequence"/>
</dbReference>
<evidence type="ECO:0000313" key="17">
    <source>
        <dbReference type="EMBL" id="MBE0401377.1"/>
    </source>
</evidence>
<dbReference type="Pfam" id="PF07715">
    <property type="entry name" value="Plug"/>
    <property type="match status" value="1"/>
</dbReference>